<feature type="binding site" evidence="2">
    <location>
        <position position="135"/>
    </location>
    <ligand>
        <name>Zn(2+)</name>
        <dbReference type="ChEBI" id="CHEBI:29105"/>
        <label>2</label>
    </ligand>
</feature>
<keyword evidence="3" id="KW-0378">Hydrolase</keyword>
<sequence>MKVFVSVDMEGVSGLTDPEEMRAGGRGYERGCELMTADANAAVRAAFDAGADQVVVTDAHGRGKNLRADLIDERCTLIRGPHMAMRMGEGLDASFDVALYVGYHARAGAERGVLNHTWMGREIQDLYLNGEIAGEIRLMAGYAGSLGVPVGLVAGDEAACAEARDALGAVPAVAVKAGHDRYAAELIPPARAQEMIYETALRSLRAPSGWRPLVLPSPYTLSIDWNSTSIAQSCALIPGVALTAPRTTEFTSPDYAEIVGLLGICATLAGEIACTGRHYG</sequence>
<dbReference type="GO" id="GO:0046872">
    <property type="term" value="F:metal ion binding"/>
    <property type="evidence" value="ECO:0007669"/>
    <property type="project" value="UniProtKB-KW"/>
</dbReference>
<dbReference type="EMBL" id="CP053892">
    <property type="protein sequence ID" value="QKG25876.1"/>
    <property type="molecule type" value="Genomic_DNA"/>
</dbReference>
<evidence type="ECO:0000313" key="4">
    <source>
        <dbReference type="Proteomes" id="UP000501240"/>
    </source>
</evidence>
<dbReference type="GO" id="GO:0004177">
    <property type="term" value="F:aminopeptidase activity"/>
    <property type="evidence" value="ECO:0007669"/>
    <property type="project" value="UniProtKB-KW"/>
</dbReference>
<dbReference type="SUPFAM" id="SSF63992">
    <property type="entry name" value="Dipeptide transport protein"/>
    <property type="match status" value="1"/>
</dbReference>
<dbReference type="InterPro" id="IPR036177">
    <property type="entry name" value="Peptidase_M55_sf"/>
</dbReference>
<evidence type="ECO:0000313" key="3">
    <source>
        <dbReference type="EMBL" id="QKG25876.1"/>
    </source>
</evidence>
<evidence type="ECO:0000256" key="2">
    <source>
        <dbReference type="PIRSR" id="PIRSR015853-2"/>
    </source>
</evidence>
<evidence type="ECO:0000256" key="1">
    <source>
        <dbReference type="PIRSR" id="PIRSR015853-1"/>
    </source>
</evidence>
<keyword evidence="4" id="KW-1185">Reference proteome</keyword>
<feature type="active site" description="Nucleophile" evidence="1">
    <location>
        <position position="116"/>
    </location>
</feature>
<feature type="binding site" evidence="2">
    <location>
        <position position="10"/>
    </location>
    <ligand>
        <name>Zn(2+)</name>
        <dbReference type="ChEBI" id="CHEBI:29105"/>
        <label>1</label>
    </ligand>
</feature>
<accession>A0A7D3W476</accession>
<name>A0A7D3W476_ACTVE</name>
<dbReference type="AlphaFoldDB" id="A0A7D3W476"/>
<dbReference type="Proteomes" id="UP000501240">
    <property type="component" value="Chromosome"/>
</dbReference>
<protein>
    <submittedName>
        <fullName evidence="3">Peptidase M55 D-aminopeptidase</fullName>
    </submittedName>
</protein>
<dbReference type="Pfam" id="PF04951">
    <property type="entry name" value="Peptidase_M55"/>
    <property type="match status" value="1"/>
</dbReference>
<feature type="binding site" evidence="2">
    <location>
        <position position="104"/>
    </location>
    <ligand>
        <name>Zn(2+)</name>
        <dbReference type="ChEBI" id="CHEBI:29105"/>
        <label>2</label>
    </ligand>
</feature>
<organism evidence="3 4">
    <name type="scientific">Actinomadura verrucosospora</name>
    <dbReference type="NCBI Taxonomy" id="46165"/>
    <lineage>
        <taxon>Bacteria</taxon>
        <taxon>Bacillati</taxon>
        <taxon>Actinomycetota</taxon>
        <taxon>Actinomycetes</taxon>
        <taxon>Streptosporangiales</taxon>
        <taxon>Thermomonosporaceae</taxon>
        <taxon>Actinomadura</taxon>
    </lineage>
</organism>
<dbReference type="RefSeq" id="WP_173099412.1">
    <property type="nucleotide sequence ID" value="NZ_CP053892.1"/>
</dbReference>
<feature type="binding site" evidence="2">
    <location>
        <position position="8"/>
    </location>
    <ligand>
        <name>Zn(2+)</name>
        <dbReference type="ChEBI" id="CHEBI:29105"/>
        <label>1</label>
    </ligand>
</feature>
<reference evidence="3 4" key="1">
    <citation type="submission" date="2020-05" db="EMBL/GenBank/DDBJ databases">
        <title>Actinomadura verrucosospora NRRL-B18236 (PFL_A860) Genome sequencing and assembly.</title>
        <authorList>
            <person name="Samborskyy M."/>
        </authorList>
    </citation>
    <scope>NUCLEOTIDE SEQUENCE [LARGE SCALE GENOMIC DNA]</scope>
    <source>
        <strain evidence="3 4">NRRL:B18236</strain>
    </source>
</reference>
<dbReference type="InterPro" id="IPR027476">
    <property type="entry name" value="DppA_N"/>
</dbReference>
<feature type="binding site" evidence="2">
    <location>
        <position position="8"/>
    </location>
    <ligand>
        <name>Zn(2+)</name>
        <dbReference type="ChEBI" id="CHEBI:29105"/>
        <label>2</label>
    </ligand>
</feature>
<feature type="binding site" evidence="2">
    <location>
        <position position="60"/>
    </location>
    <ligand>
        <name>Zn(2+)</name>
        <dbReference type="ChEBI" id="CHEBI:29105"/>
        <label>2</label>
    </ligand>
</feature>
<gene>
    <name evidence="3" type="ORF">ACTIVE_7529</name>
</gene>
<keyword evidence="2" id="KW-0862">Zinc</keyword>
<dbReference type="CDD" id="cd08663">
    <property type="entry name" value="DAP_dppA_1"/>
    <property type="match status" value="1"/>
</dbReference>
<proteinExistence type="predicted"/>
<keyword evidence="2" id="KW-0479">Metal-binding</keyword>
<dbReference type="InterPro" id="IPR007035">
    <property type="entry name" value="Peptidase_M55"/>
</dbReference>
<dbReference type="Gene3D" id="3.40.50.10780">
    <property type="entry name" value="Dipeptide transport protein"/>
    <property type="match status" value="1"/>
</dbReference>
<dbReference type="PIRSF" id="PIRSF015853">
    <property type="entry name" value="Pep_DppA"/>
    <property type="match status" value="1"/>
</dbReference>
<keyword evidence="3" id="KW-0645">Protease</keyword>
<dbReference type="Gene3D" id="3.30.1360.130">
    <property type="entry name" value="Dipeptide transport protein"/>
    <property type="match status" value="1"/>
</dbReference>
<keyword evidence="3" id="KW-0031">Aminopeptidase</keyword>